<evidence type="ECO:0000313" key="3">
    <source>
        <dbReference type="Proteomes" id="UP000585474"/>
    </source>
</evidence>
<gene>
    <name evidence="2" type="ORF">Acr_05g0010270</name>
</gene>
<proteinExistence type="predicted"/>
<reference evidence="2 3" key="1">
    <citation type="submission" date="2019-07" db="EMBL/GenBank/DDBJ databases">
        <title>De Novo Assembly of kiwifruit Actinidia rufa.</title>
        <authorList>
            <person name="Sugita-Konishi S."/>
            <person name="Sato K."/>
            <person name="Mori E."/>
            <person name="Abe Y."/>
            <person name="Kisaki G."/>
            <person name="Hamano K."/>
            <person name="Suezawa K."/>
            <person name="Otani M."/>
            <person name="Fukuda T."/>
            <person name="Manabe T."/>
            <person name="Gomi K."/>
            <person name="Tabuchi M."/>
            <person name="Akimitsu K."/>
            <person name="Kataoka I."/>
        </authorList>
    </citation>
    <scope>NUCLEOTIDE SEQUENCE [LARGE SCALE GENOMIC DNA]</scope>
    <source>
        <strain evidence="3">cv. Fuchu</strain>
    </source>
</reference>
<keyword evidence="3" id="KW-1185">Reference proteome</keyword>
<evidence type="ECO:0000313" key="2">
    <source>
        <dbReference type="EMBL" id="GFY87388.1"/>
    </source>
</evidence>
<dbReference type="InterPro" id="IPR029472">
    <property type="entry name" value="Copia-like_N"/>
</dbReference>
<dbReference type="Pfam" id="PF14244">
    <property type="entry name" value="Retrotran_gag_3"/>
    <property type="match status" value="1"/>
</dbReference>
<protein>
    <submittedName>
        <fullName evidence="2">Transducin family protein</fullName>
    </submittedName>
</protein>
<dbReference type="OrthoDB" id="1690976at2759"/>
<feature type="domain" description="Retrotransposon Copia-like N-terminal" evidence="1">
    <location>
        <begin position="39"/>
        <end position="76"/>
    </location>
</feature>
<sequence>MASLIPESSKTIESSLAPVAFTPRPDLSLSQHTPVHHVTSVLLNGNNFPVWSRSFRLFLGGKGKTRWILGHHPKPATSDPTYPQWDIDNYTFLGWLFNSMEDRIYHMFIYNDTVHSLWTTLSQMYAHAHHDSQIFELYREIARASQETLGLSVADYLGFLQSRWEKLTQYEFLSDFSIEAATIAFTIIDGDERHRLLRASSVTSSGSPPIADQMAFAASSGSGPRSSGVRPICSYCGNTGHIRERCSKLHPELQEQVSKRKGKGHYRTATVVDTSPGHVPELSHIQS</sequence>
<organism evidence="2 3">
    <name type="scientific">Actinidia rufa</name>
    <dbReference type="NCBI Taxonomy" id="165716"/>
    <lineage>
        <taxon>Eukaryota</taxon>
        <taxon>Viridiplantae</taxon>
        <taxon>Streptophyta</taxon>
        <taxon>Embryophyta</taxon>
        <taxon>Tracheophyta</taxon>
        <taxon>Spermatophyta</taxon>
        <taxon>Magnoliopsida</taxon>
        <taxon>eudicotyledons</taxon>
        <taxon>Gunneridae</taxon>
        <taxon>Pentapetalae</taxon>
        <taxon>asterids</taxon>
        <taxon>Ericales</taxon>
        <taxon>Actinidiaceae</taxon>
        <taxon>Actinidia</taxon>
    </lineage>
</organism>
<dbReference type="PANTHER" id="PTHR37610">
    <property type="entry name" value="CCHC-TYPE DOMAIN-CONTAINING PROTEIN"/>
    <property type="match status" value="1"/>
</dbReference>
<dbReference type="EMBL" id="BJWL01000005">
    <property type="protein sequence ID" value="GFY87388.1"/>
    <property type="molecule type" value="Genomic_DNA"/>
</dbReference>
<name>A0A7J0ELQ6_9ERIC</name>
<dbReference type="PANTHER" id="PTHR37610:SF40">
    <property type="entry name" value="OS01G0909600 PROTEIN"/>
    <property type="match status" value="1"/>
</dbReference>
<dbReference type="AlphaFoldDB" id="A0A7J0ELQ6"/>
<accession>A0A7J0ELQ6</accession>
<dbReference type="Proteomes" id="UP000585474">
    <property type="component" value="Unassembled WGS sequence"/>
</dbReference>
<evidence type="ECO:0000259" key="1">
    <source>
        <dbReference type="Pfam" id="PF14244"/>
    </source>
</evidence>
<comment type="caution">
    <text evidence="2">The sequence shown here is derived from an EMBL/GenBank/DDBJ whole genome shotgun (WGS) entry which is preliminary data.</text>
</comment>